<reference evidence="8" key="1">
    <citation type="submission" date="2023-03" db="EMBL/GenBank/DDBJ databases">
        <title>Emydomyces testavorans Genome Sequence.</title>
        <authorList>
            <person name="Hoyer L."/>
        </authorList>
    </citation>
    <scope>NUCLEOTIDE SEQUENCE</scope>
    <source>
        <strain evidence="8">16-2883</strain>
    </source>
</reference>
<dbReference type="AlphaFoldDB" id="A0AAF0DM43"/>
<protein>
    <recommendedName>
        <fullName evidence="7">Velvet domain-containing protein</fullName>
    </recommendedName>
</protein>
<evidence type="ECO:0000256" key="3">
    <source>
        <dbReference type="ARBA" id="ARBA00023015"/>
    </source>
</evidence>
<dbReference type="GO" id="GO:0030435">
    <property type="term" value="P:sporulation resulting in formation of a cellular spore"/>
    <property type="evidence" value="ECO:0007669"/>
    <property type="project" value="UniProtKB-KW"/>
</dbReference>
<comment type="subcellular location">
    <subcellularLocation>
        <location evidence="1">Nucleus</location>
    </subcellularLocation>
</comment>
<dbReference type="EMBL" id="CP120630">
    <property type="protein sequence ID" value="WEW60784.1"/>
    <property type="molecule type" value="Genomic_DNA"/>
</dbReference>
<feature type="domain" description="Velvet" evidence="7">
    <location>
        <begin position="22"/>
        <end position="68"/>
    </location>
</feature>
<dbReference type="InterPro" id="IPR021740">
    <property type="entry name" value="Velvet"/>
</dbReference>
<accession>A0AAF0DM43</accession>
<dbReference type="InterPro" id="IPR037525">
    <property type="entry name" value="Velvet_dom"/>
</dbReference>
<dbReference type="PANTHER" id="PTHR33572">
    <property type="entry name" value="SPORE DEVELOPMENT REGULATOR VOSA"/>
    <property type="match status" value="1"/>
</dbReference>
<keyword evidence="3" id="KW-0805">Transcription regulation</keyword>
<feature type="compositionally biased region" description="Polar residues" evidence="6">
    <location>
        <begin position="103"/>
        <end position="112"/>
    </location>
</feature>
<dbReference type="InterPro" id="IPR038491">
    <property type="entry name" value="Velvet_dom_sf"/>
</dbReference>
<evidence type="ECO:0000259" key="7">
    <source>
        <dbReference type="Pfam" id="PF11754"/>
    </source>
</evidence>
<evidence type="ECO:0000256" key="2">
    <source>
        <dbReference type="ARBA" id="ARBA00022969"/>
    </source>
</evidence>
<dbReference type="GO" id="GO:0005634">
    <property type="term" value="C:nucleus"/>
    <property type="evidence" value="ECO:0007669"/>
    <property type="project" value="UniProtKB-SubCell"/>
</dbReference>
<evidence type="ECO:0000256" key="1">
    <source>
        <dbReference type="ARBA" id="ARBA00004123"/>
    </source>
</evidence>
<evidence type="ECO:0000256" key="4">
    <source>
        <dbReference type="ARBA" id="ARBA00023163"/>
    </source>
</evidence>
<keyword evidence="9" id="KW-1185">Reference proteome</keyword>
<dbReference type="Pfam" id="PF11754">
    <property type="entry name" value="Velvet"/>
    <property type="match status" value="1"/>
</dbReference>
<evidence type="ECO:0000313" key="8">
    <source>
        <dbReference type="EMBL" id="WEW60784.1"/>
    </source>
</evidence>
<dbReference type="PANTHER" id="PTHR33572:SF18">
    <property type="entry name" value="SPORE DEVELOPMENT REGULATOR VOSA"/>
    <property type="match status" value="1"/>
</dbReference>
<name>A0AAF0DM43_9EURO</name>
<sequence length="224" mass="25123">MRKYDSLKQFVGIPHTEHLRREEVVHIKSILSKPFQVLPPKNFPGMTESTFLSRSFADQGVKLRIRKEPRTLLKRQLPRPEEYPAPLPPRYPERPTSGYPERATTSVQNPPTMNAYAQPDRDYASYYAPAPKRQRSSIDLGTRGFYDGDSRYAARALDPYSPASTTPYQGHPSNPYTQPSYHSSIPAGSPTYFDGTTQGGHPVLPSQPEHPTNGDGFGGSKYNV</sequence>
<feature type="region of interest" description="Disordered" evidence="6">
    <location>
        <begin position="74"/>
        <end position="224"/>
    </location>
</feature>
<keyword evidence="2" id="KW-0749">Sporulation</keyword>
<proteinExistence type="predicted"/>
<evidence type="ECO:0000256" key="6">
    <source>
        <dbReference type="SAM" id="MobiDB-lite"/>
    </source>
</evidence>
<organism evidence="8 9">
    <name type="scientific">Emydomyces testavorans</name>
    <dbReference type="NCBI Taxonomy" id="2070801"/>
    <lineage>
        <taxon>Eukaryota</taxon>
        <taxon>Fungi</taxon>
        <taxon>Dikarya</taxon>
        <taxon>Ascomycota</taxon>
        <taxon>Pezizomycotina</taxon>
        <taxon>Eurotiomycetes</taxon>
        <taxon>Eurotiomycetidae</taxon>
        <taxon>Onygenales</taxon>
        <taxon>Nannizziopsiaceae</taxon>
        <taxon>Emydomyces</taxon>
    </lineage>
</organism>
<keyword evidence="5" id="KW-0539">Nucleus</keyword>
<dbReference type="Gene3D" id="2.60.40.3960">
    <property type="entry name" value="Velvet domain"/>
    <property type="match status" value="1"/>
</dbReference>
<feature type="compositionally biased region" description="Gly residues" evidence="6">
    <location>
        <begin position="215"/>
        <end position="224"/>
    </location>
</feature>
<dbReference type="Proteomes" id="UP001219355">
    <property type="component" value="Chromosome 4"/>
</dbReference>
<keyword evidence="4" id="KW-0804">Transcription</keyword>
<evidence type="ECO:0000313" key="9">
    <source>
        <dbReference type="Proteomes" id="UP001219355"/>
    </source>
</evidence>
<feature type="compositionally biased region" description="Polar residues" evidence="6">
    <location>
        <begin position="162"/>
        <end position="183"/>
    </location>
</feature>
<evidence type="ECO:0000256" key="5">
    <source>
        <dbReference type="ARBA" id="ARBA00023242"/>
    </source>
</evidence>
<gene>
    <name evidence="8" type="ORF">PRK78_006272</name>
</gene>